<evidence type="ECO:0000313" key="3">
    <source>
        <dbReference type="Proteomes" id="UP001303473"/>
    </source>
</evidence>
<feature type="region of interest" description="Disordered" evidence="1">
    <location>
        <begin position="472"/>
        <end position="493"/>
    </location>
</feature>
<feature type="region of interest" description="Disordered" evidence="1">
    <location>
        <begin position="579"/>
        <end position="659"/>
    </location>
</feature>
<feature type="compositionally biased region" description="Low complexity" evidence="1">
    <location>
        <begin position="259"/>
        <end position="268"/>
    </location>
</feature>
<feature type="compositionally biased region" description="Basic residues" evidence="1">
    <location>
        <begin position="886"/>
        <end position="895"/>
    </location>
</feature>
<feature type="compositionally biased region" description="Acidic residues" evidence="1">
    <location>
        <begin position="968"/>
        <end position="986"/>
    </location>
</feature>
<keyword evidence="3" id="KW-1185">Reference proteome</keyword>
<reference evidence="3" key="1">
    <citation type="journal article" date="2023" name="Mol. Phylogenet. Evol.">
        <title>Genome-scale phylogeny and comparative genomics of the fungal order Sordariales.</title>
        <authorList>
            <person name="Hensen N."/>
            <person name="Bonometti L."/>
            <person name="Westerberg I."/>
            <person name="Brannstrom I.O."/>
            <person name="Guillou S."/>
            <person name="Cros-Aarteil S."/>
            <person name="Calhoun S."/>
            <person name="Haridas S."/>
            <person name="Kuo A."/>
            <person name="Mondo S."/>
            <person name="Pangilinan J."/>
            <person name="Riley R."/>
            <person name="LaButti K."/>
            <person name="Andreopoulos B."/>
            <person name="Lipzen A."/>
            <person name="Chen C."/>
            <person name="Yan M."/>
            <person name="Daum C."/>
            <person name="Ng V."/>
            <person name="Clum A."/>
            <person name="Steindorff A."/>
            <person name="Ohm R.A."/>
            <person name="Martin F."/>
            <person name="Silar P."/>
            <person name="Natvig D.O."/>
            <person name="Lalanne C."/>
            <person name="Gautier V."/>
            <person name="Ament-Velasquez S.L."/>
            <person name="Kruys A."/>
            <person name="Hutchinson M.I."/>
            <person name="Powell A.J."/>
            <person name="Barry K."/>
            <person name="Miller A.N."/>
            <person name="Grigoriev I.V."/>
            <person name="Debuchy R."/>
            <person name="Gladieux P."/>
            <person name="Hiltunen Thoren M."/>
            <person name="Johannesson H."/>
        </authorList>
    </citation>
    <scope>NUCLEOTIDE SEQUENCE [LARGE SCALE GENOMIC DNA]</scope>
    <source>
        <strain evidence="3">CBS 340.73</strain>
    </source>
</reference>
<evidence type="ECO:0000256" key="1">
    <source>
        <dbReference type="SAM" id="MobiDB-lite"/>
    </source>
</evidence>
<feature type="region of interest" description="Disordered" evidence="1">
    <location>
        <begin position="256"/>
        <end position="294"/>
    </location>
</feature>
<feature type="region of interest" description="Disordered" evidence="1">
    <location>
        <begin position="1106"/>
        <end position="1126"/>
    </location>
</feature>
<feature type="compositionally biased region" description="Polar residues" evidence="1">
    <location>
        <begin position="269"/>
        <end position="291"/>
    </location>
</feature>
<feature type="compositionally biased region" description="Basic and acidic residues" evidence="1">
    <location>
        <begin position="1272"/>
        <end position="1283"/>
    </location>
</feature>
<feature type="compositionally biased region" description="Basic and acidic residues" evidence="1">
    <location>
        <begin position="595"/>
        <end position="606"/>
    </location>
</feature>
<feature type="region of interest" description="Disordered" evidence="1">
    <location>
        <begin position="775"/>
        <end position="826"/>
    </location>
</feature>
<dbReference type="Proteomes" id="UP001303473">
    <property type="component" value="Unassembled WGS sequence"/>
</dbReference>
<feature type="compositionally biased region" description="Low complexity" evidence="1">
    <location>
        <begin position="194"/>
        <end position="220"/>
    </location>
</feature>
<feature type="compositionally biased region" description="Pro residues" evidence="1">
    <location>
        <begin position="643"/>
        <end position="659"/>
    </location>
</feature>
<dbReference type="EMBL" id="MU853878">
    <property type="protein sequence ID" value="KAK3936602.1"/>
    <property type="molecule type" value="Genomic_DNA"/>
</dbReference>
<evidence type="ECO:0000313" key="2">
    <source>
        <dbReference type="EMBL" id="KAK3936602.1"/>
    </source>
</evidence>
<feature type="compositionally biased region" description="Basic and acidic residues" evidence="1">
    <location>
        <begin position="1106"/>
        <end position="1123"/>
    </location>
</feature>
<feature type="compositionally biased region" description="Basic and acidic residues" evidence="1">
    <location>
        <begin position="799"/>
        <end position="812"/>
    </location>
</feature>
<feature type="region of interest" description="Disordered" evidence="1">
    <location>
        <begin position="177"/>
        <end position="242"/>
    </location>
</feature>
<sequence>MAVRYSALGQTADDDTQDEDFSHFSASDLGSRLSPLSRRSTTTTTTANMASSSTFLNLSDQTFTPLSFDSSDLHLAGGAHCDESDSAVGNSLSPTVSALDQKSPLLPLMAIEIHSRTDDSGGGGIHGNDGIGLGSAGSSATTATPAASGAKIVSAMVQSFEALQATAARRGYDLVTAKNTGTRSPGLPSPPATLSPSPSTSPLARKTTETAAAPAKAPNASLEGTVRELGSSADGHAEEITRGSGAVRDKYDDNELHCQQQQPQNVQQTSTPGNVNALNSSPDFTPNSSPSDVKAQPAILRPTPRAILPVTTQQQLISTSSSVGIAIRHPVPDLDARSGACLGNIAALEATAERLSTTTSIEEAIREEHNELKRSDSRRSSILQANSVRKASGSDSGSISGQTQASIISRQNSILGTNNAARSGGYSPAGYVMSPHDSITAISTRLRSGSKASSIGAPSPAAMAMNTAATSTEVGNGEDFPFMSRHGPGKSSTRSAARLSLAEITESDLPMTLTVEALDAADRAAAAGEDNDDDDTIRASAHQFVESAFAGGLEDMTTAQAEVTQPMLDNAYVDQPAPRLQLHQPGDNPQYGQHNHNDNYHEDDRPATSGSGATSEQAEAAFGDFDGVHCDPEAGDFLAPQQPEFPPEPSRIPQPPRLPPPRPTSYFDPSTGQQMLYYPARVPAMLNLPPKLSKKPKAAVRNMRQSQVLSAMPQEAHESRIWLPDPLENMHGSQNSLPLMTGVMGDHLGSGPSQTNLNFAPQLPELDMVNQTPSLKSFHTRHPSETSTIHPSQPQLQEPELRRPPRLADTDKRKSRAPNLGDLPPQLRASAFFDLPSVTPKIEIKGGSAMATLDSILDASASAPVSAFTDHAFAGKLGSEVYGTEKKKKPKKATLTKRNPSTEMLNATAAEPRHRASFYSLGGDADEGRTTLGLVSGETGLRAGSMRDDASPRTEQGQFSPNPLAPGADEEADEDGESEEDEDEELYQGPPTTLLAELQLRKQRNKMRTRPIASAFPNGMHSTLLELDTVLEMERKQRKGKKINLAWEDPTRDPDHLEDLDDDDVPLGMLAIAKTAAVAKGVNKSQLDISAVMSEVHRPLGLMERRELEDNEPLSRRRERLQGRDSVQGPLSLTMMQKRMSQLTLTPNNGLGLLHNRSQSRVNLPLPQVGGFRTINEADHAEDENEGETLAARKARLAAEDPLPRARPVSGGFSSELLSQFGGDPEEGRPDSKGKGRATGNANGARDRGKENAPPGDVPEEEETLGQRRRRLQAEREAREREMASGGPIARAATPLSLIPNLGQARTTTLRPNSAVDLDANRLSRRLSMADVLNAHPLDSALGNMNPREQERLRFEAEAARVQRDKDFKMAALRAQMPTTLTATATGARNGGFMNGQFNDGLAGGAVSGGLGFGGAPQLQRMSSMGLIGQQGDYNANAYGMATPNSGGGYLTQMPINTNGTQMLNGSPGHIDMVERWRQSVLPS</sequence>
<gene>
    <name evidence="2" type="ORF">QBC46DRAFT_452592</name>
</gene>
<feature type="compositionally biased region" description="Polar residues" evidence="1">
    <location>
        <begin position="608"/>
        <end position="617"/>
    </location>
</feature>
<feature type="compositionally biased region" description="Polar residues" evidence="1">
    <location>
        <begin position="785"/>
        <end position="796"/>
    </location>
</feature>
<comment type="caution">
    <text evidence="2">The sequence shown here is derived from an EMBL/GenBank/DDBJ whole genome shotgun (WGS) entry which is preliminary data.</text>
</comment>
<feature type="region of interest" description="Disordered" evidence="1">
    <location>
        <begin position="1"/>
        <end position="25"/>
    </location>
</feature>
<name>A0AAN6S0F4_9PEZI</name>
<protein>
    <submittedName>
        <fullName evidence="2">Uncharacterized protein</fullName>
    </submittedName>
</protein>
<proteinExistence type="predicted"/>
<organism evidence="2 3">
    <name type="scientific">Diplogelasinospora grovesii</name>
    <dbReference type="NCBI Taxonomy" id="303347"/>
    <lineage>
        <taxon>Eukaryota</taxon>
        <taxon>Fungi</taxon>
        <taxon>Dikarya</taxon>
        <taxon>Ascomycota</taxon>
        <taxon>Pezizomycotina</taxon>
        <taxon>Sordariomycetes</taxon>
        <taxon>Sordariomycetidae</taxon>
        <taxon>Sordariales</taxon>
        <taxon>Diplogelasinosporaceae</taxon>
        <taxon>Diplogelasinospora</taxon>
    </lineage>
</organism>
<feature type="region of interest" description="Disordered" evidence="1">
    <location>
        <begin position="1198"/>
        <end position="1292"/>
    </location>
</feature>
<accession>A0AAN6S0F4</accession>
<feature type="region of interest" description="Disordered" evidence="1">
    <location>
        <begin position="884"/>
        <end position="993"/>
    </location>
</feature>